<gene>
    <name evidence="3" type="ORF">HPB52_002348</name>
</gene>
<evidence type="ECO:0000313" key="3">
    <source>
        <dbReference type="EMBL" id="KAH7967780.1"/>
    </source>
</evidence>
<dbReference type="AlphaFoldDB" id="A0A9D4Q470"/>
<evidence type="ECO:0000259" key="2">
    <source>
        <dbReference type="PROSITE" id="PS50158"/>
    </source>
</evidence>
<dbReference type="Proteomes" id="UP000821837">
    <property type="component" value="Unassembled WGS sequence"/>
</dbReference>
<dbReference type="EMBL" id="JABSTV010001248">
    <property type="protein sequence ID" value="KAH7967780.1"/>
    <property type="molecule type" value="Genomic_DNA"/>
</dbReference>
<evidence type="ECO:0000256" key="1">
    <source>
        <dbReference type="PROSITE-ProRule" id="PRU00047"/>
    </source>
</evidence>
<organism evidence="3 4">
    <name type="scientific">Rhipicephalus sanguineus</name>
    <name type="common">Brown dog tick</name>
    <name type="synonym">Ixodes sanguineus</name>
    <dbReference type="NCBI Taxonomy" id="34632"/>
    <lineage>
        <taxon>Eukaryota</taxon>
        <taxon>Metazoa</taxon>
        <taxon>Ecdysozoa</taxon>
        <taxon>Arthropoda</taxon>
        <taxon>Chelicerata</taxon>
        <taxon>Arachnida</taxon>
        <taxon>Acari</taxon>
        <taxon>Parasitiformes</taxon>
        <taxon>Ixodida</taxon>
        <taxon>Ixodoidea</taxon>
        <taxon>Ixodidae</taxon>
        <taxon>Rhipicephalinae</taxon>
        <taxon>Rhipicephalus</taxon>
        <taxon>Rhipicephalus</taxon>
    </lineage>
</organism>
<dbReference type="GO" id="GO:0008270">
    <property type="term" value="F:zinc ion binding"/>
    <property type="evidence" value="ECO:0007669"/>
    <property type="project" value="UniProtKB-KW"/>
</dbReference>
<reference evidence="3" key="2">
    <citation type="submission" date="2021-09" db="EMBL/GenBank/DDBJ databases">
        <authorList>
            <person name="Jia N."/>
            <person name="Wang J."/>
            <person name="Shi W."/>
            <person name="Du L."/>
            <person name="Sun Y."/>
            <person name="Zhan W."/>
            <person name="Jiang J."/>
            <person name="Wang Q."/>
            <person name="Zhang B."/>
            <person name="Ji P."/>
            <person name="Sakyi L.B."/>
            <person name="Cui X."/>
            <person name="Yuan T."/>
            <person name="Jiang B."/>
            <person name="Yang W."/>
            <person name="Lam T.T.-Y."/>
            <person name="Chang Q."/>
            <person name="Ding S."/>
            <person name="Wang X."/>
            <person name="Zhu J."/>
            <person name="Ruan X."/>
            <person name="Zhao L."/>
            <person name="Wei J."/>
            <person name="Que T."/>
            <person name="Du C."/>
            <person name="Cheng J."/>
            <person name="Dai P."/>
            <person name="Han X."/>
            <person name="Huang E."/>
            <person name="Gao Y."/>
            <person name="Liu J."/>
            <person name="Shao H."/>
            <person name="Ye R."/>
            <person name="Li L."/>
            <person name="Wei W."/>
            <person name="Wang X."/>
            <person name="Wang C."/>
            <person name="Huo Q."/>
            <person name="Li W."/>
            <person name="Guo W."/>
            <person name="Chen H."/>
            <person name="Chen S."/>
            <person name="Zhou L."/>
            <person name="Zhou L."/>
            <person name="Ni X."/>
            <person name="Tian J."/>
            <person name="Zhou Y."/>
            <person name="Sheng Y."/>
            <person name="Liu T."/>
            <person name="Pan Y."/>
            <person name="Xia L."/>
            <person name="Li J."/>
            <person name="Zhao F."/>
            <person name="Cao W."/>
        </authorList>
    </citation>
    <scope>NUCLEOTIDE SEQUENCE</scope>
    <source>
        <strain evidence="3">Rsan-2018</strain>
        <tissue evidence="3">Larvae</tissue>
    </source>
</reference>
<evidence type="ECO:0000313" key="4">
    <source>
        <dbReference type="Proteomes" id="UP000821837"/>
    </source>
</evidence>
<feature type="domain" description="CCHC-type" evidence="2">
    <location>
        <begin position="9"/>
        <end position="24"/>
    </location>
</feature>
<reference evidence="3" key="1">
    <citation type="journal article" date="2020" name="Cell">
        <title>Large-Scale Comparative Analyses of Tick Genomes Elucidate Their Genetic Diversity and Vector Capacities.</title>
        <authorList>
            <consortium name="Tick Genome and Microbiome Consortium (TIGMIC)"/>
            <person name="Jia N."/>
            <person name="Wang J."/>
            <person name="Shi W."/>
            <person name="Du L."/>
            <person name="Sun Y."/>
            <person name="Zhan W."/>
            <person name="Jiang J.F."/>
            <person name="Wang Q."/>
            <person name="Zhang B."/>
            <person name="Ji P."/>
            <person name="Bell-Sakyi L."/>
            <person name="Cui X.M."/>
            <person name="Yuan T.T."/>
            <person name="Jiang B.G."/>
            <person name="Yang W.F."/>
            <person name="Lam T.T."/>
            <person name="Chang Q.C."/>
            <person name="Ding S.J."/>
            <person name="Wang X.J."/>
            <person name="Zhu J.G."/>
            <person name="Ruan X.D."/>
            <person name="Zhao L."/>
            <person name="Wei J.T."/>
            <person name="Ye R.Z."/>
            <person name="Que T.C."/>
            <person name="Du C.H."/>
            <person name="Zhou Y.H."/>
            <person name="Cheng J.X."/>
            <person name="Dai P.F."/>
            <person name="Guo W.B."/>
            <person name="Han X.H."/>
            <person name="Huang E.J."/>
            <person name="Li L.F."/>
            <person name="Wei W."/>
            <person name="Gao Y.C."/>
            <person name="Liu J.Z."/>
            <person name="Shao H.Z."/>
            <person name="Wang X."/>
            <person name="Wang C.C."/>
            <person name="Yang T.C."/>
            <person name="Huo Q.B."/>
            <person name="Li W."/>
            <person name="Chen H.Y."/>
            <person name="Chen S.E."/>
            <person name="Zhou L.G."/>
            <person name="Ni X.B."/>
            <person name="Tian J.H."/>
            <person name="Sheng Y."/>
            <person name="Liu T."/>
            <person name="Pan Y.S."/>
            <person name="Xia L.Y."/>
            <person name="Li J."/>
            <person name="Zhao F."/>
            <person name="Cao W.C."/>
        </authorList>
    </citation>
    <scope>NUCLEOTIDE SEQUENCE</scope>
    <source>
        <strain evidence="3">Rsan-2018</strain>
    </source>
</reference>
<dbReference type="GO" id="GO:0003676">
    <property type="term" value="F:nucleic acid binding"/>
    <property type="evidence" value="ECO:0007669"/>
    <property type="project" value="InterPro"/>
</dbReference>
<proteinExistence type="predicted"/>
<keyword evidence="4" id="KW-1185">Reference proteome</keyword>
<keyword evidence="1" id="KW-0863">Zinc-finger</keyword>
<dbReference type="VEuPathDB" id="VectorBase:RSAN_054851"/>
<protein>
    <recommendedName>
        <fullName evidence="2">CCHC-type domain-containing protein</fullName>
    </recommendedName>
</protein>
<accession>A0A9D4Q470</accession>
<dbReference type="PROSITE" id="PS50158">
    <property type="entry name" value="ZF_CCHC"/>
    <property type="match status" value="1"/>
</dbReference>
<dbReference type="InterPro" id="IPR001878">
    <property type="entry name" value="Znf_CCHC"/>
</dbReference>
<comment type="caution">
    <text evidence="3">The sequence shown here is derived from an EMBL/GenBank/DDBJ whole genome shotgun (WGS) entry which is preliminary data.</text>
</comment>
<sequence>MRLRNAGSCYRCAKRGHMTKACRNWIIRCAKCCRRHITPLCDPPVPSSDPKTAAELHSTVSLSNSSKNSVLLRTAQVWVDGPCRKRLARCLFNGGSQRSFVAESLCRELNLEVIGDEEVTIHPFGGAANVMKSKRCLVRVWLRIQYSRKKHCVEVLEVEICHD</sequence>
<name>A0A9D4Q470_RHISA</name>
<keyword evidence="1" id="KW-0862">Zinc</keyword>
<keyword evidence="1" id="KW-0479">Metal-binding</keyword>